<keyword evidence="4" id="KW-1185">Reference proteome</keyword>
<evidence type="ECO:0000313" key="3">
    <source>
        <dbReference type="EMBL" id="KAG2604078.1"/>
    </source>
</evidence>
<dbReference type="InterPro" id="IPR011676">
    <property type="entry name" value="DUF1618"/>
</dbReference>
<reference evidence="3" key="1">
    <citation type="submission" date="2020-05" db="EMBL/GenBank/DDBJ databases">
        <title>WGS assembly of Panicum virgatum.</title>
        <authorList>
            <person name="Lovell J.T."/>
            <person name="Jenkins J."/>
            <person name="Shu S."/>
            <person name="Juenger T.E."/>
            <person name="Schmutz J."/>
        </authorList>
    </citation>
    <scope>NUCLEOTIDE SEQUENCE</scope>
    <source>
        <strain evidence="3">AP13</strain>
    </source>
</reference>
<accession>A0A8T0T333</accession>
<dbReference type="PANTHER" id="PTHR33074">
    <property type="entry name" value="EXPRESSED PROTEIN-RELATED"/>
    <property type="match status" value="1"/>
</dbReference>
<sequence>MLLTESAGGERLKDEVHSFTSAKVINLQGSTVAWVDLRRGVLLCDVLDKDAVAFYIPLPEPLNDENKVYLESPGDPSFTPDIIGRQNSIKFAEMEYRFDADFTRGGWKIVTYSWAVGSKNWGLDSVVDFEHVLENSGGMLSLLCQDRSKGVEAENIAPMCDPSLCDRDNILYLISKPNHRAAKGSLVVVDTSKKTLESVTPLSDERAIGYAVTYVHCTFSKHFNDVADMFPKMEYQTSNAFHDLHIGRENLSNTVDKGGGGRHRGEDTRGAD</sequence>
<dbReference type="EMBL" id="CM029044">
    <property type="protein sequence ID" value="KAG2604078.1"/>
    <property type="molecule type" value="Genomic_DNA"/>
</dbReference>
<proteinExistence type="predicted"/>
<organism evidence="3 4">
    <name type="scientific">Panicum virgatum</name>
    <name type="common">Blackwell switchgrass</name>
    <dbReference type="NCBI Taxonomy" id="38727"/>
    <lineage>
        <taxon>Eukaryota</taxon>
        <taxon>Viridiplantae</taxon>
        <taxon>Streptophyta</taxon>
        <taxon>Embryophyta</taxon>
        <taxon>Tracheophyta</taxon>
        <taxon>Spermatophyta</taxon>
        <taxon>Magnoliopsida</taxon>
        <taxon>Liliopsida</taxon>
        <taxon>Poales</taxon>
        <taxon>Poaceae</taxon>
        <taxon>PACMAD clade</taxon>
        <taxon>Panicoideae</taxon>
        <taxon>Panicodae</taxon>
        <taxon>Paniceae</taxon>
        <taxon>Panicinae</taxon>
        <taxon>Panicum</taxon>
        <taxon>Panicum sect. Hiantes</taxon>
    </lineage>
</organism>
<dbReference type="Proteomes" id="UP000823388">
    <property type="component" value="Chromosome 4N"/>
</dbReference>
<evidence type="ECO:0000313" key="4">
    <source>
        <dbReference type="Proteomes" id="UP000823388"/>
    </source>
</evidence>
<evidence type="ECO:0000259" key="2">
    <source>
        <dbReference type="Pfam" id="PF07762"/>
    </source>
</evidence>
<feature type="domain" description="DUF1618" evidence="2">
    <location>
        <begin position="34"/>
        <end position="172"/>
    </location>
</feature>
<feature type="region of interest" description="Disordered" evidence="1">
    <location>
        <begin position="251"/>
        <end position="272"/>
    </location>
</feature>
<protein>
    <recommendedName>
        <fullName evidence="2">DUF1618 domain-containing protein</fullName>
    </recommendedName>
</protein>
<feature type="compositionally biased region" description="Basic and acidic residues" evidence="1">
    <location>
        <begin position="263"/>
        <end position="272"/>
    </location>
</feature>
<dbReference type="Pfam" id="PF07762">
    <property type="entry name" value="DUF1618"/>
    <property type="match status" value="1"/>
</dbReference>
<name>A0A8T0T333_PANVG</name>
<comment type="caution">
    <text evidence="3">The sequence shown here is derived from an EMBL/GenBank/DDBJ whole genome shotgun (WGS) entry which is preliminary data.</text>
</comment>
<evidence type="ECO:0000256" key="1">
    <source>
        <dbReference type="SAM" id="MobiDB-lite"/>
    </source>
</evidence>
<dbReference type="AlphaFoldDB" id="A0A8T0T333"/>
<gene>
    <name evidence="3" type="ORF">PVAP13_4NG038800</name>
</gene>